<evidence type="ECO:0000313" key="4">
    <source>
        <dbReference type="Proteomes" id="UP000031488"/>
    </source>
</evidence>
<dbReference type="InterPro" id="IPR036928">
    <property type="entry name" value="AS_sf"/>
</dbReference>
<organism evidence="3 4">
    <name type="scientific">Brevibacterium linens</name>
    <dbReference type="NCBI Taxonomy" id="1703"/>
    <lineage>
        <taxon>Bacteria</taxon>
        <taxon>Bacillati</taxon>
        <taxon>Actinomycetota</taxon>
        <taxon>Actinomycetes</taxon>
        <taxon>Micrococcales</taxon>
        <taxon>Brevibacteriaceae</taxon>
        <taxon>Brevibacterium</taxon>
    </lineage>
</organism>
<reference evidence="3 4" key="1">
    <citation type="submission" date="2014-11" db="EMBL/GenBank/DDBJ databases">
        <title>Draft Genome Sequence of Brevibacterium linens AE038-8.</title>
        <authorList>
            <person name="Maizel D."/>
            <person name="Utturkar S.M."/>
            <person name="Brown S.D."/>
            <person name="Ferrero M."/>
            <person name="Rosen B.P."/>
        </authorList>
    </citation>
    <scope>NUCLEOTIDE SEQUENCE [LARGE SCALE GENOMIC DNA]</scope>
    <source>
        <strain evidence="3 4">AE038-8</strain>
    </source>
</reference>
<dbReference type="Proteomes" id="UP000031488">
    <property type="component" value="Unassembled WGS sequence"/>
</dbReference>
<dbReference type="Pfam" id="PF01425">
    <property type="entry name" value="Amidase"/>
    <property type="match status" value="1"/>
</dbReference>
<proteinExistence type="predicted"/>
<dbReference type="Gene3D" id="3.90.1300.10">
    <property type="entry name" value="Amidase signature (AS) domain"/>
    <property type="match status" value="1"/>
</dbReference>
<protein>
    <submittedName>
        <fullName evidence="3">Amidase</fullName>
    </submittedName>
</protein>
<evidence type="ECO:0000313" key="3">
    <source>
        <dbReference type="EMBL" id="KHS52821.1"/>
    </source>
</evidence>
<dbReference type="PATRIC" id="fig|1703.6.peg.1687"/>
<name>A0A0B9AB53_BRELN</name>
<dbReference type="PANTHER" id="PTHR42678">
    <property type="entry name" value="AMIDASE"/>
    <property type="match status" value="1"/>
</dbReference>
<feature type="domain" description="Amidase" evidence="2">
    <location>
        <begin position="97"/>
        <end position="265"/>
    </location>
</feature>
<dbReference type="EMBL" id="JTJZ01000018">
    <property type="protein sequence ID" value="KHS52821.1"/>
    <property type="molecule type" value="Genomic_DNA"/>
</dbReference>
<evidence type="ECO:0000259" key="2">
    <source>
        <dbReference type="Pfam" id="PF01425"/>
    </source>
</evidence>
<gene>
    <name evidence="3" type="ORF">AE0388_1804</name>
</gene>
<feature type="compositionally biased region" description="Polar residues" evidence="1">
    <location>
        <begin position="253"/>
        <end position="265"/>
    </location>
</feature>
<sequence>MIVHISELARSDGLSPVVSKQTIDPGQGTWASQGTQIRQSARTNSTEAVATAGGNTDMDAKCSAGAGDPTNPAEILDGDIASALVALDTREVTSEALVRKCLTRSAAYDSGTEGLNSIVVANPLALTEAAESDRRRQSGRPPPLEGIPFTVKDSYMVAGLTVAAGSPAFASLTAQWDAFSVEMLRSAGAVLIGKTNMPPMADGGMQRGLYGRSESPYDRRWPAAAFGSGSSHGSAVATTAEFAMFGMGEETVSSGRSPASNNSLCAYTPPGV</sequence>
<evidence type="ECO:0000256" key="1">
    <source>
        <dbReference type="SAM" id="MobiDB-lite"/>
    </source>
</evidence>
<dbReference type="PANTHER" id="PTHR42678:SF11">
    <property type="entry name" value="AMIDASE FAMILY PROTEIN"/>
    <property type="match status" value="1"/>
</dbReference>
<dbReference type="AlphaFoldDB" id="A0A0B9AB53"/>
<feature type="region of interest" description="Disordered" evidence="1">
    <location>
        <begin position="253"/>
        <end position="272"/>
    </location>
</feature>
<dbReference type="SUPFAM" id="SSF75304">
    <property type="entry name" value="Amidase signature (AS) enzymes"/>
    <property type="match status" value="1"/>
</dbReference>
<accession>A0A0B9AB53</accession>
<feature type="region of interest" description="Disordered" evidence="1">
    <location>
        <begin position="22"/>
        <end position="42"/>
    </location>
</feature>
<dbReference type="InterPro" id="IPR023631">
    <property type="entry name" value="Amidase_dom"/>
</dbReference>
<comment type="caution">
    <text evidence="3">The sequence shown here is derived from an EMBL/GenBank/DDBJ whole genome shotgun (WGS) entry which is preliminary data.</text>
</comment>
<keyword evidence="4" id="KW-1185">Reference proteome</keyword>